<evidence type="ECO:0000313" key="8">
    <source>
        <dbReference type="EnsemblMetazoa" id="XP_014249302.1"/>
    </source>
</evidence>
<evidence type="ECO:0000256" key="7">
    <source>
        <dbReference type="ARBA" id="ARBA00023136"/>
    </source>
</evidence>
<evidence type="ECO:0000256" key="5">
    <source>
        <dbReference type="ARBA" id="ARBA00022927"/>
    </source>
</evidence>
<keyword evidence="7" id="KW-0472">Membrane</keyword>
<name>A0A8I6RMJ9_CIMLE</name>
<dbReference type="KEGG" id="clec:106666542"/>
<comment type="subcellular location">
    <subcellularLocation>
        <location evidence="1">Golgi apparatus membrane</location>
        <topology evidence="1">Peripheral membrane protein</topology>
    </subcellularLocation>
</comment>
<dbReference type="EnsemblMetazoa" id="XM_014393816.2">
    <property type="protein sequence ID" value="XP_014249302.1"/>
    <property type="gene ID" value="LOC106666542"/>
</dbReference>
<keyword evidence="9" id="KW-1185">Reference proteome</keyword>
<accession>A0A8I6RMJ9</accession>
<proteinExistence type="inferred from homology"/>
<evidence type="ECO:0000256" key="1">
    <source>
        <dbReference type="ARBA" id="ARBA00004395"/>
    </source>
</evidence>
<dbReference type="OMA" id="DNPRRQT"/>
<dbReference type="GO" id="GO:0000139">
    <property type="term" value="C:Golgi membrane"/>
    <property type="evidence" value="ECO:0007669"/>
    <property type="project" value="UniProtKB-SubCell"/>
</dbReference>
<organism evidence="8 9">
    <name type="scientific">Cimex lectularius</name>
    <name type="common">Bed bug</name>
    <name type="synonym">Acanthia lectularia</name>
    <dbReference type="NCBI Taxonomy" id="79782"/>
    <lineage>
        <taxon>Eukaryota</taxon>
        <taxon>Metazoa</taxon>
        <taxon>Ecdysozoa</taxon>
        <taxon>Arthropoda</taxon>
        <taxon>Hexapoda</taxon>
        <taxon>Insecta</taxon>
        <taxon>Pterygota</taxon>
        <taxon>Neoptera</taxon>
        <taxon>Paraneoptera</taxon>
        <taxon>Hemiptera</taxon>
        <taxon>Heteroptera</taxon>
        <taxon>Panheteroptera</taxon>
        <taxon>Cimicomorpha</taxon>
        <taxon>Cimicidae</taxon>
        <taxon>Cimex</taxon>
    </lineage>
</organism>
<dbReference type="GO" id="GO:0017119">
    <property type="term" value="C:Golgi transport complex"/>
    <property type="evidence" value="ECO:0007669"/>
    <property type="project" value="InterPro"/>
</dbReference>
<evidence type="ECO:0000256" key="4">
    <source>
        <dbReference type="ARBA" id="ARBA00022448"/>
    </source>
</evidence>
<dbReference type="OrthoDB" id="46189at2759"/>
<reference evidence="8" key="1">
    <citation type="submission" date="2022-01" db="UniProtKB">
        <authorList>
            <consortium name="EnsemblMetazoa"/>
        </authorList>
    </citation>
    <scope>IDENTIFICATION</scope>
</reference>
<evidence type="ECO:0000256" key="2">
    <source>
        <dbReference type="ARBA" id="ARBA00006653"/>
    </source>
</evidence>
<dbReference type="InterPro" id="IPR033370">
    <property type="entry name" value="COG1"/>
</dbReference>
<evidence type="ECO:0000313" key="9">
    <source>
        <dbReference type="Proteomes" id="UP000494040"/>
    </source>
</evidence>
<dbReference type="PANTHER" id="PTHR31658:SF0">
    <property type="entry name" value="CONSERVED OLIGOMERIC GOLGI COMPLEX SUBUNIT 1"/>
    <property type="match status" value="1"/>
</dbReference>
<keyword evidence="5" id="KW-0653">Protein transport</keyword>
<dbReference type="GO" id="GO:0015031">
    <property type="term" value="P:protein transport"/>
    <property type="evidence" value="ECO:0007669"/>
    <property type="project" value="UniProtKB-KW"/>
</dbReference>
<protein>
    <recommendedName>
        <fullName evidence="3">Conserved oligomeric Golgi complex subunit 1</fullName>
    </recommendedName>
</protein>
<keyword evidence="6" id="KW-0333">Golgi apparatus</keyword>
<gene>
    <name evidence="8" type="primary">106666542</name>
</gene>
<sequence length="826" mass="94507">MLSTIDPDKLFEGSSVEEIDEVQKLICIEIEKKKEELRTLVGERYRDFIEAADTIKEMKELSLRIIKDVEKINSLMVDLQKNQRTYKPEHRQKERTSCDSLMDSIAAQISILVELPELIWTEIGVKNFVKATQLYLLGRHIKTGFTADKSLKQFSNQLPVVEQQWSVLSHFSNTILREAENDLKKINLSNQEASMCLATIAILQDTSLVSKFLSLRSDALNSLLVSDGDVKKQILDSCFSIITSLSLLYSLILEPWESGKGLVWKQLHNSLANNQNPINLLQESIKISFLPPVVLHFKIKPLSKNDLEIEKLERVIADWLDNIKQIVSIKGKMLLNKINILHNLNEISVKHKTYCSASDWEQLLTTFNIKNKFDLWDGVFKPLIVSRAKELISIQYDETFRNVIKKIQTSVSEEDVKRSDLDLRWFIWKETSDDLDMSTNNSSLSKGISLKSKGITPKVYEICNAFEQKLDSLYRDLSGLYRPDDILDPDSNELKNHQQAICSSMIQKLIKHIHDIVNKDSINEGDVLILARFLQAVPEICPMLQKCLMLGENKDNAWQILKMFNSESLYCWSIWEKKSLLRFNKYIPEVMKTPATYADLLTSIPQWDMICIEDEEEGSDKQKSKLRVPSAPSLPLQSALQQVMTEIGKAHVPKLIAENIMQKVVPILLDCYNTETQLCQAQSLQSLFDIKYITAQYIPLTNKELNLLCQTKISKLESTIDPIDLEVFSPLIRTNIKAAIVKTQGMFGLKFHSEESTGIKMSDDACILAMSKSSAKTWFPLLPITNPTNRLYQSNKPKVMKVDKHSNETEASKIQSSSSFFYEWFS</sequence>
<dbReference type="AlphaFoldDB" id="A0A8I6RMJ9"/>
<comment type="similarity">
    <text evidence="2">Belongs to the COG1 family.</text>
</comment>
<dbReference type="GO" id="GO:0006891">
    <property type="term" value="P:intra-Golgi vesicle-mediated transport"/>
    <property type="evidence" value="ECO:0007669"/>
    <property type="project" value="InterPro"/>
</dbReference>
<keyword evidence="4" id="KW-0813">Transport</keyword>
<dbReference type="Pfam" id="PF08700">
    <property type="entry name" value="VPS51_Exo84_N"/>
    <property type="match status" value="1"/>
</dbReference>
<evidence type="ECO:0000256" key="3">
    <source>
        <dbReference type="ARBA" id="ARBA00020978"/>
    </source>
</evidence>
<evidence type="ECO:0000256" key="6">
    <source>
        <dbReference type="ARBA" id="ARBA00023034"/>
    </source>
</evidence>
<dbReference type="PANTHER" id="PTHR31658">
    <property type="entry name" value="CONSERVED OLIGOMERIC GOLGI COMPLEX SUBUNIT 1"/>
    <property type="match status" value="1"/>
</dbReference>
<dbReference type="Proteomes" id="UP000494040">
    <property type="component" value="Unassembled WGS sequence"/>
</dbReference>